<gene>
    <name evidence="1" type="ORF">UFOVP1382_2</name>
</gene>
<evidence type="ECO:0008006" key="2">
    <source>
        <dbReference type="Google" id="ProtNLM"/>
    </source>
</evidence>
<name>A0A6J5RXH6_9CAUD</name>
<dbReference type="EMBL" id="LR797331">
    <property type="protein sequence ID" value="CAB4203336.1"/>
    <property type="molecule type" value="Genomic_DNA"/>
</dbReference>
<dbReference type="Pfam" id="PF07799">
    <property type="entry name" value="DUF1643"/>
    <property type="match status" value="1"/>
</dbReference>
<protein>
    <recommendedName>
        <fullName evidence="2">DUF1643 domain-containing protein</fullName>
    </recommendedName>
</protein>
<reference evidence="1" key="1">
    <citation type="submission" date="2020-05" db="EMBL/GenBank/DDBJ databases">
        <authorList>
            <person name="Chiriac C."/>
            <person name="Salcher M."/>
            <person name="Ghai R."/>
            <person name="Kavagutti S V."/>
        </authorList>
    </citation>
    <scope>NUCLEOTIDE SEQUENCE</scope>
</reference>
<dbReference type="InterPro" id="IPR012441">
    <property type="entry name" value="DUF1643"/>
</dbReference>
<evidence type="ECO:0000313" key="1">
    <source>
        <dbReference type="EMBL" id="CAB4203336.1"/>
    </source>
</evidence>
<sequence>MSVKWTEGGATLSEDLVYRYSLDRVWDETRARLCWVMLNPSTADGREDDPTIRKCMGFADRWGYGSIIVVNLFAYRATKPADLWRASGTIDIVGPDNDRTIADAVAKSKDVAVAWGGASHRIALQRIKSLCAGPLADTPLICISENGDRSPTHPCMAGYKDPAGWGFRV</sequence>
<organism evidence="1">
    <name type="scientific">uncultured Caudovirales phage</name>
    <dbReference type="NCBI Taxonomy" id="2100421"/>
    <lineage>
        <taxon>Viruses</taxon>
        <taxon>Duplodnaviria</taxon>
        <taxon>Heunggongvirae</taxon>
        <taxon>Uroviricota</taxon>
        <taxon>Caudoviricetes</taxon>
        <taxon>Peduoviridae</taxon>
        <taxon>Maltschvirus</taxon>
        <taxon>Maltschvirus maltsch</taxon>
    </lineage>
</organism>
<accession>A0A6J5RXH6</accession>
<proteinExistence type="predicted"/>